<sequence length="307" mass="35984">MALPQRRKCHVKGCEKQARFGSKKNMCQSHARELESESIIQKYRSCVSDDCNTNAFVRFYPRNEARSFKDIRWCAKCAVSVGLKMDPCFIRFTTNDLYKTRANREEDSERHEDVVVRHLKEHGFSKGLKHDIWDSGHDLEGNHYPYRPDVRWTFKSDLHASSFVLQLEVDENQHLQCSYGNGADERRMKHLAISRMEMRNEARPSIFVRYNPDRFSVGGKEDKTWSQEKRLLLLMSTLEWTKCDDVVGIALSAWREQRKVVVIKLFYDTPLGAYERYPIRIILMDTNLHFEKLEAPPVLSFIASLQV</sequence>
<reference evidence="1 2" key="1">
    <citation type="journal article" date="2020" name="G3 (Bethesda)">
        <title>Improved Reference Genome for Cyclotella cryptica CCMP332, a Model for Cell Wall Morphogenesis, Salinity Adaptation, and Lipid Production in Diatoms (Bacillariophyta).</title>
        <authorList>
            <person name="Roberts W.R."/>
            <person name="Downey K.M."/>
            <person name="Ruck E.C."/>
            <person name="Traller J.C."/>
            <person name="Alverson A.J."/>
        </authorList>
    </citation>
    <scope>NUCLEOTIDE SEQUENCE [LARGE SCALE GENOMIC DNA]</scope>
    <source>
        <strain evidence="1 2">CCMP332</strain>
    </source>
</reference>
<dbReference type="Proteomes" id="UP001516023">
    <property type="component" value="Unassembled WGS sequence"/>
</dbReference>
<dbReference type="EMBL" id="JABMIG020000001">
    <property type="protein sequence ID" value="KAL3805776.1"/>
    <property type="molecule type" value="Genomic_DNA"/>
</dbReference>
<proteinExistence type="predicted"/>
<name>A0ABD3R2N1_9STRA</name>
<protein>
    <submittedName>
        <fullName evidence="1">Uncharacterized protein</fullName>
    </submittedName>
</protein>
<keyword evidence="2" id="KW-1185">Reference proteome</keyword>
<accession>A0ABD3R2N1</accession>
<gene>
    <name evidence="1" type="ORF">HJC23_007737</name>
</gene>
<dbReference type="AlphaFoldDB" id="A0ABD3R2N1"/>
<evidence type="ECO:0000313" key="1">
    <source>
        <dbReference type="EMBL" id="KAL3805776.1"/>
    </source>
</evidence>
<evidence type="ECO:0000313" key="2">
    <source>
        <dbReference type="Proteomes" id="UP001516023"/>
    </source>
</evidence>
<organism evidence="1 2">
    <name type="scientific">Cyclotella cryptica</name>
    <dbReference type="NCBI Taxonomy" id="29204"/>
    <lineage>
        <taxon>Eukaryota</taxon>
        <taxon>Sar</taxon>
        <taxon>Stramenopiles</taxon>
        <taxon>Ochrophyta</taxon>
        <taxon>Bacillariophyta</taxon>
        <taxon>Coscinodiscophyceae</taxon>
        <taxon>Thalassiosirophycidae</taxon>
        <taxon>Stephanodiscales</taxon>
        <taxon>Stephanodiscaceae</taxon>
        <taxon>Cyclotella</taxon>
    </lineage>
</organism>
<comment type="caution">
    <text evidence="1">The sequence shown here is derived from an EMBL/GenBank/DDBJ whole genome shotgun (WGS) entry which is preliminary data.</text>
</comment>